<sequence length="80" mass="9178">MNPDIFVVVLFLCTKKELRMKNKIFLSGPLDLSLVSTFLLKIFGNYFLPLLSLLLPVRMCKQLALPSDQKKTHNFHCKPA</sequence>
<feature type="transmembrane region" description="Helical" evidence="1">
    <location>
        <begin position="24"/>
        <end position="48"/>
    </location>
</feature>
<evidence type="ECO:0000256" key="1">
    <source>
        <dbReference type="SAM" id="Phobius"/>
    </source>
</evidence>
<evidence type="ECO:0000313" key="3">
    <source>
        <dbReference type="Proteomes" id="UP000790347"/>
    </source>
</evidence>
<accession>A0A922IE99</accession>
<dbReference type="EMBL" id="ASGP02000001">
    <property type="protein sequence ID" value="KAH9529127.1"/>
    <property type="molecule type" value="Genomic_DNA"/>
</dbReference>
<dbReference type="AlphaFoldDB" id="A0A922IE99"/>
<comment type="caution">
    <text evidence="2">The sequence shown here is derived from an EMBL/GenBank/DDBJ whole genome shotgun (WGS) entry which is preliminary data.</text>
</comment>
<gene>
    <name evidence="2" type="ORF">DERF_003029</name>
</gene>
<proteinExistence type="predicted"/>
<dbReference type="Proteomes" id="UP000790347">
    <property type="component" value="Unassembled WGS sequence"/>
</dbReference>
<evidence type="ECO:0000313" key="2">
    <source>
        <dbReference type="EMBL" id="KAH9529127.1"/>
    </source>
</evidence>
<organism evidence="2 3">
    <name type="scientific">Dermatophagoides farinae</name>
    <name type="common">American house dust mite</name>
    <dbReference type="NCBI Taxonomy" id="6954"/>
    <lineage>
        <taxon>Eukaryota</taxon>
        <taxon>Metazoa</taxon>
        <taxon>Ecdysozoa</taxon>
        <taxon>Arthropoda</taxon>
        <taxon>Chelicerata</taxon>
        <taxon>Arachnida</taxon>
        <taxon>Acari</taxon>
        <taxon>Acariformes</taxon>
        <taxon>Sarcoptiformes</taxon>
        <taxon>Astigmata</taxon>
        <taxon>Psoroptidia</taxon>
        <taxon>Analgoidea</taxon>
        <taxon>Pyroglyphidae</taxon>
        <taxon>Dermatophagoidinae</taxon>
        <taxon>Dermatophagoides</taxon>
    </lineage>
</organism>
<reference evidence="2" key="1">
    <citation type="submission" date="2013-05" db="EMBL/GenBank/DDBJ databases">
        <authorList>
            <person name="Yim A.K.Y."/>
            <person name="Chan T.F."/>
            <person name="Ji K.M."/>
            <person name="Liu X.Y."/>
            <person name="Zhou J.W."/>
            <person name="Li R.Q."/>
            <person name="Yang K.Y."/>
            <person name="Li J."/>
            <person name="Li M."/>
            <person name="Law P.T.W."/>
            <person name="Wu Y.L."/>
            <person name="Cai Z.L."/>
            <person name="Qin H."/>
            <person name="Bao Y."/>
            <person name="Leung R.K.K."/>
            <person name="Ng P.K.S."/>
            <person name="Zou J."/>
            <person name="Zhong X.J."/>
            <person name="Ran P.X."/>
            <person name="Zhong N.S."/>
            <person name="Liu Z.G."/>
            <person name="Tsui S.K.W."/>
        </authorList>
    </citation>
    <scope>NUCLEOTIDE SEQUENCE</scope>
    <source>
        <strain evidence="2">Derf</strain>
        <tissue evidence="2">Whole organism</tissue>
    </source>
</reference>
<keyword evidence="3" id="KW-1185">Reference proteome</keyword>
<keyword evidence="1" id="KW-1133">Transmembrane helix</keyword>
<protein>
    <submittedName>
        <fullName evidence="2">Uncharacterized protein</fullName>
    </submittedName>
</protein>
<keyword evidence="1" id="KW-0812">Transmembrane</keyword>
<reference evidence="2" key="2">
    <citation type="journal article" date="2022" name="Res Sq">
        <title>Comparative Genomics Reveals Insights into the Divergent Evolution of Astigmatic Mites and Household Pest Adaptations.</title>
        <authorList>
            <person name="Xiong Q."/>
            <person name="Wan A.T.-Y."/>
            <person name="Liu X.-Y."/>
            <person name="Fung C.S.-H."/>
            <person name="Xiao X."/>
            <person name="Malainual N."/>
            <person name="Hou J."/>
            <person name="Wang L."/>
            <person name="Wang M."/>
            <person name="Yang K."/>
            <person name="Cui Y."/>
            <person name="Leung E."/>
            <person name="Nong W."/>
            <person name="Shin S.-K."/>
            <person name="Au S."/>
            <person name="Jeong K.Y."/>
            <person name="Chew F.T."/>
            <person name="Hui J."/>
            <person name="Leung T.F."/>
            <person name="Tungtrongchitr A."/>
            <person name="Zhong N."/>
            <person name="Liu Z."/>
            <person name="Tsui S."/>
        </authorList>
    </citation>
    <scope>NUCLEOTIDE SEQUENCE</scope>
    <source>
        <strain evidence="2">Derf</strain>
        <tissue evidence="2">Whole organism</tissue>
    </source>
</reference>
<keyword evidence="1" id="KW-0472">Membrane</keyword>
<name>A0A922IE99_DERFA</name>